<accession>B9XDJ0</accession>
<protein>
    <recommendedName>
        <fullName evidence="4">Type II secretory pathway pseudopilin PulG-like protein</fullName>
    </recommendedName>
</protein>
<dbReference type="SUPFAM" id="SSF54523">
    <property type="entry name" value="Pili subunits"/>
    <property type="match status" value="1"/>
</dbReference>
<keyword evidence="3" id="KW-1185">Reference proteome</keyword>
<evidence type="ECO:0000313" key="3">
    <source>
        <dbReference type="Proteomes" id="UP000003688"/>
    </source>
</evidence>
<dbReference type="EMBL" id="ABOX02000006">
    <property type="protein sequence ID" value="EEF62136.1"/>
    <property type="molecule type" value="Genomic_DNA"/>
</dbReference>
<dbReference type="RefSeq" id="WP_007413888.1">
    <property type="nucleotide sequence ID" value="NZ_ABOX02000006.1"/>
</dbReference>
<dbReference type="OrthoDB" id="281797at2"/>
<feature type="transmembrane region" description="Helical" evidence="1">
    <location>
        <begin position="20"/>
        <end position="45"/>
    </location>
</feature>
<organism evidence="2 3">
    <name type="scientific">Pedosphaera parvula (strain Ellin514)</name>
    <dbReference type="NCBI Taxonomy" id="320771"/>
    <lineage>
        <taxon>Bacteria</taxon>
        <taxon>Pseudomonadati</taxon>
        <taxon>Verrucomicrobiota</taxon>
        <taxon>Pedosphaerae</taxon>
        <taxon>Pedosphaerales</taxon>
        <taxon>Pedosphaeraceae</taxon>
        <taxon>Pedosphaera</taxon>
    </lineage>
</organism>
<evidence type="ECO:0000256" key="1">
    <source>
        <dbReference type="SAM" id="Phobius"/>
    </source>
</evidence>
<evidence type="ECO:0000313" key="2">
    <source>
        <dbReference type="EMBL" id="EEF62136.1"/>
    </source>
</evidence>
<keyword evidence="1" id="KW-1133">Transmembrane helix</keyword>
<comment type="caution">
    <text evidence="2">The sequence shown here is derived from an EMBL/GenBank/DDBJ whole genome shotgun (WGS) entry which is preliminary data.</text>
</comment>
<dbReference type="InterPro" id="IPR045584">
    <property type="entry name" value="Pilin-like"/>
</dbReference>
<keyword evidence="1" id="KW-0812">Transmembrane</keyword>
<dbReference type="STRING" id="320771.Cflav_PD6411"/>
<dbReference type="PANTHER" id="PTHR30093">
    <property type="entry name" value="GENERAL SECRETION PATHWAY PROTEIN G"/>
    <property type="match status" value="1"/>
</dbReference>
<dbReference type="Pfam" id="PF07963">
    <property type="entry name" value="N_methyl"/>
    <property type="match status" value="1"/>
</dbReference>
<name>B9XDJ0_PEDPL</name>
<proteinExistence type="predicted"/>
<reference evidence="2 3" key="1">
    <citation type="journal article" date="2011" name="J. Bacteriol.">
        <title>Genome sequence of 'Pedosphaera parvula' Ellin514, an aerobic Verrucomicrobial isolate from pasture soil.</title>
        <authorList>
            <person name="Kant R."/>
            <person name="van Passel M.W."/>
            <person name="Sangwan P."/>
            <person name="Palva A."/>
            <person name="Lucas S."/>
            <person name="Copeland A."/>
            <person name="Lapidus A."/>
            <person name="Glavina Del Rio T."/>
            <person name="Dalin E."/>
            <person name="Tice H."/>
            <person name="Bruce D."/>
            <person name="Goodwin L."/>
            <person name="Pitluck S."/>
            <person name="Chertkov O."/>
            <person name="Larimer F.W."/>
            <person name="Land M.L."/>
            <person name="Hauser L."/>
            <person name="Brettin T.S."/>
            <person name="Detter J.C."/>
            <person name="Han S."/>
            <person name="de Vos W.M."/>
            <person name="Janssen P.H."/>
            <person name="Smidt H."/>
        </authorList>
    </citation>
    <scope>NUCLEOTIDE SEQUENCE [LARGE SCALE GENOMIC DNA]</scope>
    <source>
        <strain evidence="2 3">Ellin514</strain>
    </source>
</reference>
<evidence type="ECO:0008006" key="4">
    <source>
        <dbReference type="Google" id="ProtNLM"/>
    </source>
</evidence>
<dbReference type="NCBIfam" id="TIGR02532">
    <property type="entry name" value="IV_pilin_GFxxxE"/>
    <property type="match status" value="1"/>
</dbReference>
<dbReference type="InterPro" id="IPR012902">
    <property type="entry name" value="N_methyl_site"/>
</dbReference>
<dbReference type="Proteomes" id="UP000003688">
    <property type="component" value="Unassembled WGS sequence"/>
</dbReference>
<sequence precursor="true">MRNSNLKPTVRLRSTPGRGAFTLIELLVVIAIIAILAGLLLPALARAKMKAQTISCTSNNKQLILAFKMYADENNGTYIVNQDDSSGGWIYGSMNYANGTPNGADTNTAYLTDVTQGARLAPYTGKNSGIYKCPADRSTQFSGLKGALRVRSVSMNQAVGPNTNGNIINPNRGGWLPQSAGWNVYEKESKVTRPSELFVFIDEHPDFINDGGFAVAMDPASGWIDVPSLVHGGAVGLSFVDGHAEVHKWRYLDHLPRVIYSSPGAGFNNGPVSPYSFNPDVQWLQAHTSFK</sequence>
<dbReference type="AlphaFoldDB" id="B9XDJ0"/>
<keyword evidence="1" id="KW-0472">Membrane</keyword>
<dbReference type="Gene3D" id="3.30.700.10">
    <property type="entry name" value="Glycoprotein, Type 4 Pilin"/>
    <property type="match status" value="1"/>
</dbReference>
<dbReference type="PANTHER" id="PTHR30093:SF2">
    <property type="entry name" value="TYPE II SECRETION SYSTEM PROTEIN H"/>
    <property type="match status" value="1"/>
</dbReference>
<gene>
    <name evidence="2" type="ORF">Cflav_PD6411</name>
</gene>